<sequence>TNVTRAWDYKKPMICCLAANTQMYQHPITSLQMDIVENWGATYVPVVYKKLMCGESGPGGMASTVDIIAHLERKIYQKATQYKKMNVGLTMFTLLNTFL</sequence>
<name>A0A177AUK2_9BILA</name>
<dbReference type="PANTHER" id="PTHR14359">
    <property type="entry name" value="HOMO-OLIGOMERIC FLAVIN CONTAINING CYS DECARBOXYLASE FAMILY"/>
    <property type="match status" value="1"/>
</dbReference>
<dbReference type="AlphaFoldDB" id="A0A177AUK2"/>
<keyword evidence="2" id="KW-1185">Reference proteome</keyword>
<gene>
    <name evidence="1" type="ORF">A3Q56_07185</name>
</gene>
<organism evidence="1 2">
    <name type="scientific">Intoshia linei</name>
    <dbReference type="NCBI Taxonomy" id="1819745"/>
    <lineage>
        <taxon>Eukaryota</taxon>
        <taxon>Metazoa</taxon>
        <taxon>Spiralia</taxon>
        <taxon>Lophotrochozoa</taxon>
        <taxon>Mesozoa</taxon>
        <taxon>Orthonectida</taxon>
        <taxon>Rhopaluridae</taxon>
        <taxon>Intoshia</taxon>
    </lineage>
</organism>
<dbReference type="EMBL" id="LWCA01001458">
    <property type="protein sequence ID" value="OAF65081.1"/>
    <property type="molecule type" value="Genomic_DNA"/>
</dbReference>
<dbReference type="GO" id="GO:0010181">
    <property type="term" value="F:FMN binding"/>
    <property type="evidence" value="ECO:0007669"/>
    <property type="project" value="TreeGrafter"/>
</dbReference>
<evidence type="ECO:0000313" key="2">
    <source>
        <dbReference type="Proteomes" id="UP000078046"/>
    </source>
</evidence>
<feature type="non-terminal residue" evidence="1">
    <location>
        <position position="1"/>
    </location>
</feature>
<protein>
    <submittedName>
        <fullName evidence="1">Uncharacterized protein</fullName>
    </submittedName>
</protein>
<dbReference type="GO" id="GO:0004633">
    <property type="term" value="F:phosphopantothenoylcysteine decarboxylase activity"/>
    <property type="evidence" value="ECO:0007669"/>
    <property type="project" value="TreeGrafter"/>
</dbReference>
<dbReference type="InterPro" id="IPR036551">
    <property type="entry name" value="Flavin_trans-like"/>
</dbReference>
<dbReference type="Gene3D" id="3.40.50.1950">
    <property type="entry name" value="Flavin prenyltransferase-like"/>
    <property type="match status" value="1"/>
</dbReference>
<comment type="caution">
    <text evidence="1">The sequence shown here is derived from an EMBL/GenBank/DDBJ whole genome shotgun (WGS) entry which is preliminary data.</text>
</comment>
<dbReference type="OrthoDB" id="1532798at2759"/>
<dbReference type="PANTHER" id="PTHR14359:SF6">
    <property type="entry name" value="PHOSPHOPANTOTHENOYLCYSTEINE DECARBOXYLASE"/>
    <property type="match status" value="1"/>
</dbReference>
<dbReference type="SUPFAM" id="SSF52507">
    <property type="entry name" value="Homo-oligomeric flavin-containing Cys decarboxylases, HFCD"/>
    <property type="match status" value="1"/>
</dbReference>
<dbReference type="Proteomes" id="UP000078046">
    <property type="component" value="Unassembled WGS sequence"/>
</dbReference>
<accession>A0A177AUK2</accession>
<proteinExistence type="predicted"/>
<dbReference type="GO" id="GO:0071513">
    <property type="term" value="C:phosphopantothenoylcysteine decarboxylase complex"/>
    <property type="evidence" value="ECO:0007669"/>
    <property type="project" value="TreeGrafter"/>
</dbReference>
<dbReference type="GO" id="GO:0015937">
    <property type="term" value="P:coenzyme A biosynthetic process"/>
    <property type="evidence" value="ECO:0007669"/>
    <property type="project" value="TreeGrafter"/>
</dbReference>
<reference evidence="1 2" key="1">
    <citation type="submission" date="2016-04" db="EMBL/GenBank/DDBJ databases">
        <title>The genome of Intoshia linei affirms orthonectids as highly simplified spiralians.</title>
        <authorList>
            <person name="Mikhailov K.V."/>
            <person name="Slusarev G.S."/>
            <person name="Nikitin M.A."/>
            <person name="Logacheva M.D."/>
            <person name="Penin A."/>
            <person name="Aleoshin V."/>
            <person name="Panchin Y.V."/>
        </authorList>
    </citation>
    <scope>NUCLEOTIDE SEQUENCE [LARGE SCALE GENOMIC DNA]</scope>
    <source>
        <strain evidence="1">Intl2013</strain>
        <tissue evidence="1">Whole animal</tissue>
    </source>
</reference>
<evidence type="ECO:0000313" key="1">
    <source>
        <dbReference type="EMBL" id="OAF65081.1"/>
    </source>
</evidence>